<keyword evidence="5" id="KW-0804">Transcription</keyword>
<dbReference type="OrthoDB" id="2154091at2759"/>
<dbReference type="RefSeq" id="XP_007783754.1">
    <property type="nucleotide sequence ID" value="XM_007785564.1"/>
</dbReference>
<dbReference type="GO" id="GO:0006351">
    <property type="term" value="P:DNA-templated transcription"/>
    <property type="evidence" value="ECO:0007669"/>
    <property type="project" value="InterPro"/>
</dbReference>
<dbReference type="EMBL" id="JH767596">
    <property type="protein sequence ID" value="EON68437.1"/>
    <property type="molecule type" value="Genomic_DNA"/>
</dbReference>
<keyword evidence="10" id="KW-1185">Reference proteome</keyword>
<evidence type="ECO:0000256" key="3">
    <source>
        <dbReference type="ARBA" id="ARBA00023015"/>
    </source>
</evidence>
<evidence type="ECO:0000256" key="1">
    <source>
        <dbReference type="ARBA" id="ARBA00022723"/>
    </source>
</evidence>
<organism evidence="9 10">
    <name type="scientific">Coniosporium apollinis (strain CBS 100218)</name>
    <name type="common">Rock-inhabiting black yeast</name>
    <dbReference type="NCBI Taxonomy" id="1168221"/>
    <lineage>
        <taxon>Eukaryota</taxon>
        <taxon>Fungi</taxon>
        <taxon>Dikarya</taxon>
        <taxon>Ascomycota</taxon>
        <taxon>Pezizomycotina</taxon>
        <taxon>Dothideomycetes</taxon>
        <taxon>Dothideomycetes incertae sedis</taxon>
        <taxon>Coniosporium</taxon>
    </lineage>
</organism>
<evidence type="ECO:0000256" key="6">
    <source>
        <dbReference type="ARBA" id="ARBA00023242"/>
    </source>
</evidence>
<dbReference type="GeneID" id="19905072"/>
<dbReference type="Proteomes" id="UP000016924">
    <property type="component" value="Unassembled WGS sequence"/>
</dbReference>
<dbReference type="InterPro" id="IPR007219">
    <property type="entry name" value="XnlR_reg_dom"/>
</dbReference>
<keyword evidence="2" id="KW-0862">Zinc</keyword>
<dbReference type="AlphaFoldDB" id="R7Z2P6"/>
<sequence length="500" mass="55907">MATAGQVDDSNHLYSLQPTYFLGPDVATTDEGHMNQLPQTSSSSGLSYEAYDFMMPGATLQPDIDMGSVDWVWSLPQMVPSIPMQPNDDVDLTDAAQGLITNTSNFQSWNPAASPADNTNQNVHDSTEHGASSSEDEHDDEIIEQLSTRLGALLIGDMGELRYYGPTSNLTLTEGGIPREHRPSVTRRSKEAIAELEQNGIGHDPDIDLVDQLIDLYFTWQDPSCHIVDKLIFHEERDLCKGSDRESSLYSAALENVICALGALFHGDKHPDLPRPLSKFFARRAKILVEYELDCPKIATVQTFSLLSWHEATCTQDSRGWLYAGAATRISLDLGLHIDTTARVEDGSMTVRASYARSVAFWGSFLTDRMWGFYLGRPFSLHIPEISLPLPSPKEPEDTQHVWTPSGMFDGEDDVEKPPILDCSRDMLALQWVTLCQIVSSLTVTLYGRRVVSKEDLVDLGVETFRRLREWKSDLPSQLQYDPRDKSARVTPHVLLLQYD</sequence>
<dbReference type="GO" id="GO:0008270">
    <property type="term" value="F:zinc ion binding"/>
    <property type="evidence" value="ECO:0007669"/>
    <property type="project" value="InterPro"/>
</dbReference>
<accession>R7Z2P6</accession>
<keyword evidence="6" id="KW-0539">Nucleus</keyword>
<evidence type="ECO:0000256" key="4">
    <source>
        <dbReference type="ARBA" id="ARBA00023125"/>
    </source>
</evidence>
<keyword evidence="4" id="KW-0238">DNA-binding</keyword>
<dbReference type="PANTHER" id="PTHR31313">
    <property type="entry name" value="TY1 ENHANCER ACTIVATOR"/>
    <property type="match status" value="1"/>
</dbReference>
<dbReference type="PANTHER" id="PTHR31313:SF77">
    <property type="entry name" value="ZN(II)2CYS6 TRANSCRIPTION FACTOR (EUROFUNG)"/>
    <property type="match status" value="1"/>
</dbReference>
<evidence type="ECO:0000256" key="7">
    <source>
        <dbReference type="SAM" id="MobiDB-lite"/>
    </source>
</evidence>
<feature type="region of interest" description="Disordered" evidence="7">
    <location>
        <begin position="106"/>
        <end position="140"/>
    </location>
</feature>
<feature type="compositionally biased region" description="Polar residues" evidence="7">
    <location>
        <begin position="106"/>
        <end position="124"/>
    </location>
</feature>
<keyword evidence="1" id="KW-0479">Metal-binding</keyword>
<keyword evidence="3" id="KW-0805">Transcription regulation</keyword>
<dbReference type="InterPro" id="IPR051615">
    <property type="entry name" value="Transcr_Regulatory_Elem"/>
</dbReference>
<reference evidence="10" key="1">
    <citation type="submission" date="2012-06" db="EMBL/GenBank/DDBJ databases">
        <title>The genome sequence of Coniosporium apollinis CBS 100218.</title>
        <authorList>
            <consortium name="The Broad Institute Genome Sequencing Platform"/>
            <person name="Cuomo C."/>
            <person name="Gorbushina A."/>
            <person name="Noack S."/>
            <person name="Walker B."/>
            <person name="Young S.K."/>
            <person name="Zeng Q."/>
            <person name="Gargeya S."/>
            <person name="Fitzgerald M."/>
            <person name="Haas B."/>
            <person name="Abouelleil A."/>
            <person name="Alvarado L."/>
            <person name="Arachchi H.M."/>
            <person name="Berlin A.M."/>
            <person name="Chapman S.B."/>
            <person name="Goldberg J."/>
            <person name="Griggs A."/>
            <person name="Gujja S."/>
            <person name="Hansen M."/>
            <person name="Howarth C."/>
            <person name="Imamovic A."/>
            <person name="Larimer J."/>
            <person name="McCowan C."/>
            <person name="Montmayeur A."/>
            <person name="Murphy C."/>
            <person name="Neiman D."/>
            <person name="Pearson M."/>
            <person name="Priest M."/>
            <person name="Roberts A."/>
            <person name="Saif S."/>
            <person name="Shea T."/>
            <person name="Sisk P."/>
            <person name="Sykes S."/>
            <person name="Wortman J."/>
            <person name="Nusbaum C."/>
            <person name="Birren B."/>
        </authorList>
    </citation>
    <scope>NUCLEOTIDE SEQUENCE [LARGE SCALE GENOMIC DNA]</scope>
    <source>
        <strain evidence="10">CBS 100218</strain>
    </source>
</reference>
<proteinExistence type="predicted"/>
<evidence type="ECO:0000256" key="2">
    <source>
        <dbReference type="ARBA" id="ARBA00022833"/>
    </source>
</evidence>
<evidence type="ECO:0000259" key="8">
    <source>
        <dbReference type="SMART" id="SM00906"/>
    </source>
</evidence>
<dbReference type="SMART" id="SM00906">
    <property type="entry name" value="Fungal_trans"/>
    <property type="match status" value="1"/>
</dbReference>
<dbReference type="eggNOG" id="ENOG502QV53">
    <property type="taxonomic scope" value="Eukaryota"/>
</dbReference>
<dbReference type="STRING" id="1168221.R7Z2P6"/>
<protein>
    <recommendedName>
        <fullName evidence="8">Xylanolytic transcriptional activator regulatory domain-containing protein</fullName>
    </recommendedName>
</protein>
<dbReference type="Pfam" id="PF04082">
    <property type="entry name" value="Fungal_trans"/>
    <property type="match status" value="1"/>
</dbReference>
<evidence type="ECO:0000313" key="9">
    <source>
        <dbReference type="EMBL" id="EON68437.1"/>
    </source>
</evidence>
<evidence type="ECO:0000313" key="10">
    <source>
        <dbReference type="Proteomes" id="UP000016924"/>
    </source>
</evidence>
<feature type="domain" description="Xylanolytic transcriptional activator regulatory" evidence="8">
    <location>
        <begin position="320"/>
        <end position="397"/>
    </location>
</feature>
<dbReference type="HOGENOM" id="CLU_007003_5_3_1"/>
<evidence type="ECO:0000256" key="5">
    <source>
        <dbReference type="ARBA" id="ARBA00023163"/>
    </source>
</evidence>
<dbReference type="GO" id="GO:0003677">
    <property type="term" value="F:DNA binding"/>
    <property type="evidence" value="ECO:0007669"/>
    <property type="project" value="UniProtKB-KW"/>
</dbReference>
<gene>
    <name evidence="9" type="ORF">W97_07761</name>
</gene>
<name>R7Z2P6_CONA1</name>
<dbReference type="CDD" id="cd12148">
    <property type="entry name" value="fungal_TF_MHR"/>
    <property type="match status" value="1"/>
</dbReference>